<evidence type="ECO:0000256" key="8">
    <source>
        <dbReference type="SAM" id="SignalP"/>
    </source>
</evidence>
<feature type="binding site" description="axial binding residue" evidence="6">
    <location>
        <position position="145"/>
    </location>
    <ligand>
        <name>heme c</name>
        <dbReference type="ChEBI" id="CHEBI:61717"/>
    </ligand>
    <ligandPart>
        <name>Fe</name>
        <dbReference type="ChEBI" id="CHEBI:18248"/>
    </ligandPart>
</feature>
<comment type="caution">
    <text evidence="9">The sequence shown here is derived from an EMBL/GenBank/DDBJ whole genome shotgun (WGS) entry which is preliminary data.</text>
</comment>
<keyword evidence="2 7" id="KW-0349">Heme</keyword>
<keyword evidence="1" id="KW-0813">Transport</keyword>
<gene>
    <name evidence="9" type="ORF">C9E81_01105</name>
</gene>
<dbReference type="PROSITE" id="PS51009">
    <property type="entry name" value="CYTCII"/>
    <property type="match status" value="1"/>
</dbReference>
<keyword evidence="10" id="KW-1185">Reference proteome</keyword>
<dbReference type="GO" id="GO:0009055">
    <property type="term" value="F:electron transfer activity"/>
    <property type="evidence" value="ECO:0007669"/>
    <property type="project" value="InterPro"/>
</dbReference>
<feature type="chain" id="PRO_5018230837" evidence="8">
    <location>
        <begin position="22"/>
        <end position="152"/>
    </location>
</feature>
<evidence type="ECO:0000256" key="1">
    <source>
        <dbReference type="ARBA" id="ARBA00022448"/>
    </source>
</evidence>
<feature type="binding site" description="covalent" evidence="7">
    <location>
        <position position="141"/>
    </location>
    <ligand>
        <name>heme c</name>
        <dbReference type="ChEBI" id="CHEBI:61717"/>
    </ligand>
</feature>
<feature type="signal peptide" evidence="8">
    <location>
        <begin position="1"/>
        <end position="21"/>
    </location>
</feature>
<name>A0A3M0MIW8_9RHOB</name>
<comment type="PTM">
    <text evidence="7">Binds 1 heme group per subunit.</text>
</comment>
<dbReference type="InterPro" id="IPR002321">
    <property type="entry name" value="Cyt_c_II"/>
</dbReference>
<dbReference type="GO" id="GO:0022900">
    <property type="term" value="P:electron transport chain"/>
    <property type="evidence" value="ECO:0007669"/>
    <property type="project" value="InterPro"/>
</dbReference>
<dbReference type="SUPFAM" id="SSF47175">
    <property type="entry name" value="Cytochromes"/>
    <property type="match status" value="1"/>
</dbReference>
<dbReference type="Proteomes" id="UP000273516">
    <property type="component" value="Unassembled WGS sequence"/>
</dbReference>
<evidence type="ECO:0000256" key="5">
    <source>
        <dbReference type="ARBA" id="ARBA00023004"/>
    </source>
</evidence>
<dbReference type="OrthoDB" id="7596534at2"/>
<evidence type="ECO:0000256" key="3">
    <source>
        <dbReference type="ARBA" id="ARBA00022723"/>
    </source>
</evidence>
<dbReference type="AlphaFoldDB" id="A0A3M0MIW8"/>
<evidence type="ECO:0000256" key="4">
    <source>
        <dbReference type="ARBA" id="ARBA00022982"/>
    </source>
</evidence>
<dbReference type="RefSeq" id="WP_122110473.1">
    <property type="nucleotide sequence ID" value="NZ_QOKZ01000001.1"/>
</dbReference>
<protein>
    <submittedName>
        <fullName evidence="9">Cytochrome c</fullName>
    </submittedName>
</protein>
<dbReference type="Pfam" id="PF01322">
    <property type="entry name" value="Cytochrom_C_2"/>
    <property type="match status" value="1"/>
</dbReference>
<evidence type="ECO:0000256" key="7">
    <source>
        <dbReference type="PIRSR" id="PIRSR000027-2"/>
    </source>
</evidence>
<proteinExistence type="predicted"/>
<dbReference type="EMBL" id="QOKZ01000001">
    <property type="protein sequence ID" value="RMC37385.1"/>
    <property type="molecule type" value="Genomic_DNA"/>
</dbReference>
<dbReference type="PIRSF" id="PIRSF000027">
    <property type="entry name" value="Cytc_c_prime"/>
    <property type="match status" value="1"/>
</dbReference>
<sequence>MRLISLTAIAAITAFPLFAHADDRIEDALEARHGYMTMLAINMGTLAGMAKGEIEYDEAAASTAGANIEALGNYAVSDLFIEGTANGEVDDSDALPAIWENPDDFVQKFADLGEAAAGAGEAVKGGQANVGPVVQKLGGTCKVCHDDYRKKD</sequence>
<reference evidence="9 10" key="1">
    <citation type="submission" date="2018-07" db="EMBL/GenBank/DDBJ databases">
        <authorList>
            <person name="Zhang Y."/>
            <person name="Wang L."/>
            <person name="Ma S."/>
        </authorList>
    </citation>
    <scope>NUCLEOTIDE SEQUENCE [LARGE SCALE GENOMIC DNA]</scope>
    <source>
        <strain evidence="9 10">4-2</strain>
    </source>
</reference>
<keyword evidence="4" id="KW-0249">Electron transport</keyword>
<dbReference type="InterPro" id="IPR010980">
    <property type="entry name" value="Cyt_c/b562"/>
</dbReference>
<keyword evidence="5 6" id="KW-0408">Iron</keyword>
<dbReference type="GO" id="GO:0020037">
    <property type="term" value="F:heme binding"/>
    <property type="evidence" value="ECO:0007669"/>
    <property type="project" value="InterPro"/>
</dbReference>
<feature type="binding site" description="covalent" evidence="7">
    <location>
        <position position="144"/>
    </location>
    <ligand>
        <name>heme c</name>
        <dbReference type="ChEBI" id="CHEBI:61717"/>
    </ligand>
</feature>
<evidence type="ECO:0000256" key="6">
    <source>
        <dbReference type="PIRSR" id="PIRSR000027-1"/>
    </source>
</evidence>
<dbReference type="InterPro" id="IPR012127">
    <property type="entry name" value="Cyt_c_prime"/>
</dbReference>
<evidence type="ECO:0000313" key="10">
    <source>
        <dbReference type="Proteomes" id="UP000273516"/>
    </source>
</evidence>
<evidence type="ECO:0000313" key="9">
    <source>
        <dbReference type="EMBL" id="RMC37385.1"/>
    </source>
</evidence>
<evidence type="ECO:0000256" key="2">
    <source>
        <dbReference type="ARBA" id="ARBA00022617"/>
    </source>
</evidence>
<keyword evidence="3 6" id="KW-0479">Metal-binding</keyword>
<keyword evidence="8" id="KW-0732">Signal</keyword>
<accession>A0A3M0MIW8</accession>
<dbReference type="Gene3D" id="1.20.120.10">
    <property type="entry name" value="Cytochrome c/b562"/>
    <property type="match status" value="1"/>
</dbReference>
<dbReference type="GO" id="GO:0042597">
    <property type="term" value="C:periplasmic space"/>
    <property type="evidence" value="ECO:0007669"/>
    <property type="project" value="InterPro"/>
</dbReference>
<organism evidence="9 10">
    <name type="scientific">Paracoccus alkanivorans</name>
    <dbReference type="NCBI Taxonomy" id="2116655"/>
    <lineage>
        <taxon>Bacteria</taxon>
        <taxon>Pseudomonadati</taxon>
        <taxon>Pseudomonadota</taxon>
        <taxon>Alphaproteobacteria</taxon>
        <taxon>Rhodobacterales</taxon>
        <taxon>Paracoccaceae</taxon>
        <taxon>Paracoccus</taxon>
    </lineage>
</organism>
<dbReference type="GO" id="GO:0005506">
    <property type="term" value="F:iron ion binding"/>
    <property type="evidence" value="ECO:0007669"/>
    <property type="project" value="InterPro"/>
</dbReference>